<proteinExistence type="predicted"/>
<dbReference type="PANTHER" id="PTHR22953:SF153">
    <property type="entry name" value="PURPLE ACID PHOSPHATASE"/>
    <property type="match status" value="1"/>
</dbReference>
<dbReference type="RefSeq" id="WP_316786803.1">
    <property type="nucleotide sequence ID" value="NZ_CP053540.1"/>
</dbReference>
<dbReference type="GO" id="GO:0003993">
    <property type="term" value="F:acid phosphatase activity"/>
    <property type="evidence" value="ECO:0007669"/>
    <property type="project" value="InterPro"/>
</dbReference>
<feature type="region of interest" description="Disordered" evidence="2">
    <location>
        <begin position="85"/>
        <end position="104"/>
    </location>
</feature>
<organism evidence="5">
    <name type="scientific">Thermoleptolyngbya oregonensis NK1-22</name>
    <dbReference type="NCBI Taxonomy" id="2547457"/>
    <lineage>
        <taxon>Bacteria</taxon>
        <taxon>Bacillati</taxon>
        <taxon>Cyanobacteriota</taxon>
        <taxon>Cyanophyceae</taxon>
        <taxon>Oculatellales</taxon>
        <taxon>Oculatellaceae</taxon>
        <taxon>Thermoleptolyngbya</taxon>
    </lineage>
</organism>
<keyword evidence="1" id="KW-0732">Signal</keyword>
<dbReference type="InterPro" id="IPR004843">
    <property type="entry name" value="Calcineurin-like_PHP"/>
</dbReference>
<dbReference type="GO" id="GO:0046872">
    <property type="term" value="F:metal ion binding"/>
    <property type="evidence" value="ECO:0007669"/>
    <property type="project" value="InterPro"/>
</dbReference>
<name>A0AA97BD66_9CYAN</name>
<dbReference type="AlphaFoldDB" id="A0AA97BD66"/>
<dbReference type="PROSITE" id="PS51257">
    <property type="entry name" value="PROKAR_LIPOPROTEIN"/>
    <property type="match status" value="1"/>
</dbReference>
<dbReference type="Pfam" id="PF16656">
    <property type="entry name" value="Pur_ac_phosph_N"/>
    <property type="match status" value="1"/>
</dbReference>
<dbReference type="SUPFAM" id="SSF49363">
    <property type="entry name" value="Purple acid phosphatase, N-terminal domain"/>
    <property type="match status" value="1"/>
</dbReference>
<evidence type="ECO:0000259" key="4">
    <source>
        <dbReference type="Pfam" id="PF16656"/>
    </source>
</evidence>
<dbReference type="InterPro" id="IPR039331">
    <property type="entry name" value="PAPs-like"/>
</dbReference>
<dbReference type="InterPro" id="IPR015914">
    <property type="entry name" value="PAPs_N"/>
</dbReference>
<evidence type="ECO:0000313" key="5">
    <source>
        <dbReference type="EMBL" id="WOB43974.1"/>
    </source>
</evidence>
<evidence type="ECO:0000256" key="2">
    <source>
        <dbReference type="SAM" id="MobiDB-lite"/>
    </source>
</evidence>
<dbReference type="EMBL" id="CP053540">
    <property type="protein sequence ID" value="WOB43974.1"/>
    <property type="molecule type" value="Genomic_DNA"/>
</dbReference>
<dbReference type="InterPro" id="IPR008963">
    <property type="entry name" value="Purple_acid_Pase-like_N"/>
</dbReference>
<dbReference type="PANTHER" id="PTHR22953">
    <property type="entry name" value="ACID PHOSPHATASE RELATED"/>
    <property type="match status" value="1"/>
</dbReference>
<sequence length="585" mass="65292">MRGSFVGKWRSPFLILLVLTLTYGCVATNRPAATLLTDPFLQLPTPTSVRVVWFTEFEGGEHRVEYGDGFTQRAIATTTKLSRVREDQRSRVGQQTEPGQVYQQPTPRDIWRHEAEVTGLTPGQRVPYRVASLRANGLFTRAIASRPFTLAPLPPPGTPLKILLTSDHQSMPMTATNLQKVVETVGQVDAVFLAGDTVNIPDRASEWFDDNRGGAFFPCLQGRASYSLERNGTTRVYTGGEIIQHAPMYVAIGNHEIMGRYGRLDSLNGEFEDAIPRDVALRLYGPNGLNNTAFSTDTYEEIFSLPQSPEGGETYYATTIGDVRLVSLFATNLWRVPSLDPSAKGRFREPEAKLNSREDWGYGQIIFEPIRKGSPQYNWLKQELSSPEFRQARYKIVMLHHPTHTLGDNVVPPYTDPIRVVERNAEGSPAVIRYDYPKSDDYLLRDVMPLLEAAQAQLVLYGHSHVWNRFRTPAGLHLLETSNVGNTYGAYWEPQPRKLPDLNPQFYNLENYVTAGDPGGLEPITPTLAPVTGDDGQPLPFLSSNDITAFTLFDTGTGTISSYRFDTRTPDAPVVKFDEFQLGVG</sequence>
<feature type="domain" description="Purple acid phosphatase N-terminal" evidence="4">
    <location>
        <begin position="42"/>
        <end position="132"/>
    </location>
</feature>
<dbReference type="InterPro" id="IPR029052">
    <property type="entry name" value="Metallo-depent_PP-like"/>
</dbReference>
<evidence type="ECO:0000256" key="1">
    <source>
        <dbReference type="ARBA" id="ARBA00022729"/>
    </source>
</evidence>
<gene>
    <name evidence="5" type="ORF">HNI00_13070</name>
</gene>
<reference evidence="5" key="1">
    <citation type="submission" date="2020-05" db="EMBL/GenBank/DDBJ databases">
        <authorList>
            <person name="Zhu T."/>
            <person name="Keshari N."/>
            <person name="Lu X."/>
        </authorList>
    </citation>
    <scope>NUCLEOTIDE SEQUENCE</scope>
    <source>
        <strain evidence="5">NK1-22</strain>
    </source>
</reference>
<dbReference type="KEGG" id="tog:HNI00_13070"/>
<dbReference type="SUPFAM" id="SSF56300">
    <property type="entry name" value="Metallo-dependent phosphatases"/>
    <property type="match status" value="1"/>
</dbReference>
<protein>
    <submittedName>
        <fullName evidence="5">Metallophosphoesterase family protein</fullName>
    </submittedName>
</protein>
<accession>A0AA97BD66</accession>
<feature type="compositionally biased region" description="Polar residues" evidence="2">
    <location>
        <begin position="91"/>
        <end position="104"/>
    </location>
</feature>
<dbReference type="Gene3D" id="3.60.21.10">
    <property type="match status" value="1"/>
</dbReference>
<evidence type="ECO:0000259" key="3">
    <source>
        <dbReference type="Pfam" id="PF00149"/>
    </source>
</evidence>
<feature type="domain" description="Calcineurin-like phosphoesterase" evidence="3">
    <location>
        <begin position="160"/>
        <end position="466"/>
    </location>
</feature>
<dbReference type="Pfam" id="PF00149">
    <property type="entry name" value="Metallophos"/>
    <property type="match status" value="1"/>
</dbReference>